<evidence type="ECO:0000256" key="6">
    <source>
        <dbReference type="SAM" id="MobiDB-lite"/>
    </source>
</evidence>
<keyword evidence="3 7" id="KW-0812">Transmembrane</keyword>
<dbReference type="AlphaFoldDB" id="A0A2G7FQC4"/>
<feature type="transmembrane region" description="Helical" evidence="7">
    <location>
        <begin position="417"/>
        <end position="442"/>
    </location>
</feature>
<feature type="transmembrane region" description="Helical" evidence="7">
    <location>
        <begin position="122"/>
        <end position="143"/>
    </location>
</feature>
<keyword evidence="4 7" id="KW-1133">Transmembrane helix</keyword>
<sequence>MSGLSEAEGGLEENLSKTHGPPALTQDAVFGEITEEGPNYQNGGRLGTMALIMKTQFGLGVLAILWILNTLGLVPGVVCLCAIASVSTWANYVIGTFKVRHPEVYGINDAASLMFGRIGRELFGAGVYWIFATGSGLLSTSIGLDAISSHGTCTAVFVAVAAIVSFALASIRTLGKIKWTAWVGLGCILVAVFMVTIAVGVQNRPPTAPNDSIWVSDYKLFSIPSFSEAIPAISSIVYAYAGTPGFFPIASEMRDPSLYTRPLLISHGAVTANYITVGVVIYYYCGSYVASPALGSAGTLIKKIPYGISFPGLVVSTIITLHFASKYIFLRLLGGSEHVTANSFKHWATWLGCTFVITASSYLIASGIPIFSNLISLIGALLGTALSFQPMGCMWLYDNWKSGRERPTVRWTLRTSWSIVVILSGCFLMVAGTYGSIVNIIASSKTPSNASAWSCVDNSNS</sequence>
<evidence type="ECO:0000256" key="2">
    <source>
        <dbReference type="ARBA" id="ARBA00008066"/>
    </source>
</evidence>
<reference evidence="9 10" key="1">
    <citation type="submission" date="2017-05" db="EMBL/GenBank/DDBJ databases">
        <title>Genome sequence for an aflatoxigenic pathogen of Argentinian peanut, Aspergillus arachidicola.</title>
        <authorList>
            <person name="Moore G."/>
            <person name="Beltz S.B."/>
            <person name="Mack B.M."/>
        </authorList>
    </citation>
    <scope>NUCLEOTIDE SEQUENCE [LARGE SCALE GENOMIC DNA]</scope>
    <source>
        <strain evidence="9 10">CBS 117610</strain>
    </source>
</reference>
<dbReference type="GO" id="GO:0016020">
    <property type="term" value="C:membrane"/>
    <property type="evidence" value="ECO:0007669"/>
    <property type="project" value="UniProtKB-SubCell"/>
</dbReference>
<keyword evidence="10" id="KW-1185">Reference proteome</keyword>
<name>A0A2G7FQC4_9EURO</name>
<evidence type="ECO:0000256" key="7">
    <source>
        <dbReference type="SAM" id="Phobius"/>
    </source>
</evidence>
<comment type="subcellular location">
    <subcellularLocation>
        <location evidence="1">Membrane</location>
        <topology evidence="1">Multi-pass membrane protein</topology>
    </subcellularLocation>
</comment>
<dbReference type="PANTHER" id="PTHR22950">
    <property type="entry name" value="AMINO ACID TRANSPORTER"/>
    <property type="match status" value="1"/>
</dbReference>
<comment type="similarity">
    <text evidence="2">Belongs to the amino acid/polyamine transporter 2 family.</text>
</comment>
<accession>A0A2G7FQC4</accession>
<dbReference type="EMBL" id="NEXV01000490">
    <property type="protein sequence ID" value="PIG82840.1"/>
    <property type="molecule type" value="Genomic_DNA"/>
</dbReference>
<feature type="transmembrane region" description="Helical" evidence="7">
    <location>
        <begin position="374"/>
        <end position="397"/>
    </location>
</feature>
<feature type="transmembrane region" description="Helical" evidence="7">
    <location>
        <begin position="262"/>
        <end position="284"/>
    </location>
</feature>
<gene>
    <name evidence="9" type="ORF">AARAC_003110</name>
</gene>
<feature type="domain" description="Amino acid transporter transmembrane" evidence="8">
    <location>
        <begin position="48"/>
        <end position="437"/>
    </location>
</feature>
<keyword evidence="5 7" id="KW-0472">Membrane</keyword>
<organism evidence="9 10">
    <name type="scientific">Aspergillus arachidicola</name>
    <dbReference type="NCBI Taxonomy" id="656916"/>
    <lineage>
        <taxon>Eukaryota</taxon>
        <taxon>Fungi</taxon>
        <taxon>Dikarya</taxon>
        <taxon>Ascomycota</taxon>
        <taxon>Pezizomycotina</taxon>
        <taxon>Eurotiomycetes</taxon>
        <taxon>Eurotiomycetidae</taxon>
        <taxon>Eurotiales</taxon>
        <taxon>Aspergillaceae</taxon>
        <taxon>Aspergillus</taxon>
        <taxon>Aspergillus subgen. Circumdati</taxon>
    </lineage>
</organism>
<feature type="transmembrane region" description="Helical" evidence="7">
    <location>
        <begin position="149"/>
        <end position="169"/>
    </location>
</feature>
<protein>
    <submittedName>
        <fullName evidence="9">Amino acid transporter</fullName>
    </submittedName>
</protein>
<evidence type="ECO:0000256" key="4">
    <source>
        <dbReference type="ARBA" id="ARBA00022989"/>
    </source>
</evidence>
<evidence type="ECO:0000313" key="9">
    <source>
        <dbReference type="EMBL" id="PIG82840.1"/>
    </source>
</evidence>
<dbReference type="Proteomes" id="UP000231358">
    <property type="component" value="Unassembled WGS sequence"/>
</dbReference>
<proteinExistence type="inferred from homology"/>
<dbReference type="STRING" id="656916.A0A2G7FQC4"/>
<feature type="transmembrane region" description="Helical" evidence="7">
    <location>
        <begin position="221"/>
        <end position="241"/>
    </location>
</feature>
<feature type="transmembrane region" description="Helical" evidence="7">
    <location>
        <begin position="346"/>
        <end position="368"/>
    </location>
</feature>
<dbReference type="InterPro" id="IPR013057">
    <property type="entry name" value="AA_transpt_TM"/>
</dbReference>
<evidence type="ECO:0000256" key="5">
    <source>
        <dbReference type="ARBA" id="ARBA00023136"/>
    </source>
</evidence>
<evidence type="ECO:0000259" key="8">
    <source>
        <dbReference type="Pfam" id="PF01490"/>
    </source>
</evidence>
<evidence type="ECO:0000256" key="3">
    <source>
        <dbReference type="ARBA" id="ARBA00022692"/>
    </source>
</evidence>
<dbReference type="PANTHER" id="PTHR22950:SF683">
    <property type="entry name" value="AMINO ACID TRANSPORTER (EUROFUNG)"/>
    <property type="match status" value="1"/>
</dbReference>
<dbReference type="GO" id="GO:0015179">
    <property type="term" value="F:L-amino acid transmembrane transporter activity"/>
    <property type="evidence" value="ECO:0007669"/>
    <property type="project" value="TreeGrafter"/>
</dbReference>
<evidence type="ECO:0000313" key="10">
    <source>
        <dbReference type="Proteomes" id="UP000231358"/>
    </source>
</evidence>
<feature type="transmembrane region" description="Helical" evidence="7">
    <location>
        <begin position="181"/>
        <end position="201"/>
    </location>
</feature>
<feature type="transmembrane region" description="Helical" evidence="7">
    <location>
        <begin position="304"/>
        <end position="325"/>
    </location>
</feature>
<dbReference type="Pfam" id="PF01490">
    <property type="entry name" value="Aa_trans"/>
    <property type="match status" value="1"/>
</dbReference>
<evidence type="ECO:0000256" key="1">
    <source>
        <dbReference type="ARBA" id="ARBA00004141"/>
    </source>
</evidence>
<comment type="caution">
    <text evidence="9">The sequence shown here is derived from an EMBL/GenBank/DDBJ whole genome shotgun (WGS) entry which is preliminary data.</text>
</comment>
<feature type="region of interest" description="Disordered" evidence="6">
    <location>
        <begin position="1"/>
        <end position="23"/>
    </location>
</feature>